<dbReference type="GO" id="GO:0005576">
    <property type="term" value="C:extracellular region"/>
    <property type="evidence" value="ECO:0007669"/>
    <property type="project" value="UniProtKB-SubCell"/>
</dbReference>
<dbReference type="Proteomes" id="UP000014760">
    <property type="component" value="Unassembled WGS sequence"/>
</dbReference>
<dbReference type="Gene3D" id="3.40.50.410">
    <property type="entry name" value="von Willebrand factor, type A domain"/>
    <property type="match status" value="1"/>
</dbReference>
<reference evidence="8" key="3">
    <citation type="submission" date="2015-06" db="UniProtKB">
        <authorList>
            <consortium name="EnsemblMetazoa"/>
        </authorList>
    </citation>
    <scope>IDENTIFICATION</scope>
</reference>
<dbReference type="AlphaFoldDB" id="R7TSZ0"/>
<dbReference type="HOGENOM" id="CLU_008905_4_0_1"/>
<organism evidence="7">
    <name type="scientific">Capitella teleta</name>
    <name type="common">Polychaete worm</name>
    <dbReference type="NCBI Taxonomy" id="283909"/>
    <lineage>
        <taxon>Eukaryota</taxon>
        <taxon>Metazoa</taxon>
        <taxon>Spiralia</taxon>
        <taxon>Lophotrochozoa</taxon>
        <taxon>Annelida</taxon>
        <taxon>Polychaeta</taxon>
        <taxon>Sedentaria</taxon>
        <taxon>Scolecida</taxon>
        <taxon>Capitellidae</taxon>
        <taxon>Capitella</taxon>
    </lineage>
</organism>
<dbReference type="SMART" id="SM00327">
    <property type="entry name" value="VWA"/>
    <property type="match status" value="1"/>
</dbReference>
<dbReference type="PANTHER" id="PTHR24020:SF20">
    <property type="entry name" value="PH DOMAIN-CONTAINING PROTEIN"/>
    <property type="match status" value="1"/>
</dbReference>
<dbReference type="OMA" id="ECWISSE"/>
<dbReference type="EnsemblMetazoa" id="CapteT109203">
    <property type="protein sequence ID" value="CapteP109203"/>
    <property type="gene ID" value="CapteG109203"/>
</dbReference>
<evidence type="ECO:0000313" key="9">
    <source>
        <dbReference type="Proteomes" id="UP000014760"/>
    </source>
</evidence>
<evidence type="ECO:0000256" key="3">
    <source>
        <dbReference type="ARBA" id="ARBA00022729"/>
    </source>
</evidence>
<evidence type="ECO:0000256" key="2">
    <source>
        <dbReference type="ARBA" id="ARBA00022525"/>
    </source>
</evidence>
<dbReference type="PRINTS" id="PR00453">
    <property type="entry name" value="VWFADOMAIN"/>
</dbReference>
<evidence type="ECO:0000256" key="4">
    <source>
        <dbReference type="ARBA" id="ARBA00022737"/>
    </source>
</evidence>
<dbReference type="EMBL" id="KB308736">
    <property type="protein sequence ID" value="ELT96727.1"/>
    <property type="molecule type" value="Genomic_DNA"/>
</dbReference>
<dbReference type="InterPro" id="IPR036465">
    <property type="entry name" value="vWFA_dom_sf"/>
</dbReference>
<gene>
    <name evidence="7" type="ORF">CAPTEDRAFT_109203</name>
</gene>
<accession>R7TSZ0</accession>
<proteinExistence type="predicted"/>
<evidence type="ECO:0000313" key="8">
    <source>
        <dbReference type="EnsemblMetazoa" id="CapteP109203"/>
    </source>
</evidence>
<dbReference type="FunFam" id="3.40.50.410:FF:000004">
    <property type="entry name" value="collagen alpha-6(VI) chain"/>
    <property type="match status" value="1"/>
</dbReference>
<reference evidence="9" key="1">
    <citation type="submission" date="2012-12" db="EMBL/GenBank/DDBJ databases">
        <authorList>
            <person name="Hellsten U."/>
            <person name="Grimwood J."/>
            <person name="Chapman J.A."/>
            <person name="Shapiro H."/>
            <person name="Aerts A."/>
            <person name="Otillar R.P."/>
            <person name="Terry A.Y."/>
            <person name="Boore J.L."/>
            <person name="Simakov O."/>
            <person name="Marletaz F."/>
            <person name="Cho S.-J."/>
            <person name="Edsinger-Gonzales E."/>
            <person name="Havlak P."/>
            <person name="Kuo D.-H."/>
            <person name="Larsson T."/>
            <person name="Lv J."/>
            <person name="Arendt D."/>
            <person name="Savage R."/>
            <person name="Osoegawa K."/>
            <person name="de Jong P."/>
            <person name="Lindberg D.R."/>
            <person name="Seaver E.C."/>
            <person name="Weisblat D.A."/>
            <person name="Putnam N.H."/>
            <person name="Grigoriev I.V."/>
            <person name="Rokhsar D.S."/>
        </authorList>
    </citation>
    <scope>NUCLEOTIDE SEQUENCE</scope>
    <source>
        <strain evidence="9">I ESC-2004</strain>
    </source>
</reference>
<evidence type="ECO:0000256" key="1">
    <source>
        <dbReference type="ARBA" id="ARBA00004613"/>
    </source>
</evidence>
<sequence>MWSGCGLHPADVVFALDASGSIWGPDFDSQLDFVNNLVGSFTVGPQGVRVGVATFGNQPKQEFNLNTFNNVGDIQTAISHITQARGSTNTASALHSIRREFFEEQGRTGVVKVAIVITDGQSNEAQATKRQAQLLRDAGVHVFAIGVGRNVAEEELEAIASQPSSSHVFMVDSFQALESISIVLAARTCEGGFDSEG</sequence>
<protein>
    <recommendedName>
        <fullName evidence="6">VWFA domain-containing protein</fullName>
    </recommendedName>
</protein>
<keyword evidence="4" id="KW-0677">Repeat</keyword>
<comment type="subcellular location">
    <subcellularLocation>
        <location evidence="1">Secreted</location>
    </subcellularLocation>
</comment>
<name>R7TSZ0_CAPTE</name>
<evidence type="ECO:0000313" key="7">
    <source>
        <dbReference type="EMBL" id="ELT96727.1"/>
    </source>
</evidence>
<dbReference type="InterPro" id="IPR002035">
    <property type="entry name" value="VWF_A"/>
</dbReference>
<evidence type="ECO:0000259" key="6">
    <source>
        <dbReference type="PROSITE" id="PS50234"/>
    </source>
</evidence>
<feature type="domain" description="VWFA" evidence="6">
    <location>
        <begin position="11"/>
        <end position="184"/>
    </location>
</feature>
<dbReference type="SUPFAM" id="SSF53300">
    <property type="entry name" value="vWA-like"/>
    <property type="match status" value="1"/>
</dbReference>
<dbReference type="PANTHER" id="PTHR24020">
    <property type="entry name" value="COLLAGEN ALPHA"/>
    <property type="match status" value="1"/>
</dbReference>
<keyword evidence="2" id="KW-0964">Secreted</keyword>
<dbReference type="EMBL" id="AMQN01011175">
    <property type="status" value="NOT_ANNOTATED_CDS"/>
    <property type="molecule type" value="Genomic_DNA"/>
</dbReference>
<dbReference type="PROSITE" id="PS50234">
    <property type="entry name" value="VWFA"/>
    <property type="match status" value="1"/>
</dbReference>
<evidence type="ECO:0000256" key="5">
    <source>
        <dbReference type="ARBA" id="ARBA00023180"/>
    </source>
</evidence>
<dbReference type="CDD" id="cd01472">
    <property type="entry name" value="vWA_collagen"/>
    <property type="match status" value="1"/>
</dbReference>
<keyword evidence="5" id="KW-0325">Glycoprotein</keyword>
<reference evidence="7 9" key="2">
    <citation type="journal article" date="2013" name="Nature">
        <title>Insights into bilaterian evolution from three spiralian genomes.</title>
        <authorList>
            <person name="Simakov O."/>
            <person name="Marletaz F."/>
            <person name="Cho S.J."/>
            <person name="Edsinger-Gonzales E."/>
            <person name="Havlak P."/>
            <person name="Hellsten U."/>
            <person name="Kuo D.H."/>
            <person name="Larsson T."/>
            <person name="Lv J."/>
            <person name="Arendt D."/>
            <person name="Savage R."/>
            <person name="Osoegawa K."/>
            <person name="de Jong P."/>
            <person name="Grimwood J."/>
            <person name="Chapman J.A."/>
            <person name="Shapiro H."/>
            <person name="Aerts A."/>
            <person name="Otillar R.P."/>
            <person name="Terry A.Y."/>
            <person name="Boore J.L."/>
            <person name="Grigoriev I.V."/>
            <person name="Lindberg D.R."/>
            <person name="Seaver E.C."/>
            <person name="Weisblat D.A."/>
            <person name="Putnam N.H."/>
            <person name="Rokhsar D.S."/>
        </authorList>
    </citation>
    <scope>NUCLEOTIDE SEQUENCE</scope>
    <source>
        <strain evidence="7 9">I ESC-2004</strain>
    </source>
</reference>
<dbReference type="STRING" id="283909.R7TSZ0"/>
<dbReference type="Pfam" id="PF00092">
    <property type="entry name" value="VWA"/>
    <property type="match status" value="1"/>
</dbReference>
<keyword evidence="9" id="KW-1185">Reference proteome</keyword>
<dbReference type="OrthoDB" id="10256829at2759"/>
<keyword evidence="3" id="KW-0732">Signal</keyword>
<dbReference type="InterPro" id="IPR050525">
    <property type="entry name" value="ECM_Assembly_Org"/>
</dbReference>